<protein>
    <submittedName>
        <fullName evidence="1">Uncharacterized protein</fullName>
    </submittedName>
</protein>
<dbReference type="EMBL" id="PQ287320">
    <property type="protein sequence ID" value="XHV10606.1"/>
    <property type="molecule type" value="Genomic_DNA"/>
</dbReference>
<gene>
    <name evidence="1" type="ORF">BL57_134c</name>
</gene>
<organism evidence="1">
    <name type="scientific">Caulobacter phage BL57</name>
    <dbReference type="NCBI Taxonomy" id="3348355"/>
    <lineage>
        <taxon>Viruses</taxon>
    </lineage>
</organism>
<sequence length="44" mass="5075">MILFYDTETTGFPDSKRPLHEQPRVVQLGRSWPIRTAARCSVLT</sequence>
<accession>A0AB74UGR2</accession>
<name>A0AB74UGR2_9VIRU</name>
<proteinExistence type="predicted"/>
<evidence type="ECO:0000313" key="1">
    <source>
        <dbReference type="EMBL" id="XHV10606.1"/>
    </source>
</evidence>
<reference evidence="1" key="1">
    <citation type="submission" date="2024-10" db="EMBL/GenBank/DDBJ databases">
        <title>Genetic diversity among independent isolates of the Dolichocephalovirinae subfamily.</title>
        <authorList>
            <person name="Ely B."/>
            <person name="Thomas Q."/>
            <person name="Mohammadi T."/>
        </authorList>
    </citation>
    <scope>NUCLEOTIDE SEQUENCE</scope>
</reference>